<proteinExistence type="predicted"/>
<dbReference type="EMBL" id="BART01016086">
    <property type="protein sequence ID" value="GAG77351.1"/>
    <property type="molecule type" value="Genomic_DNA"/>
</dbReference>
<protein>
    <submittedName>
        <fullName evidence="2">Uncharacterized protein</fullName>
    </submittedName>
</protein>
<gene>
    <name evidence="2" type="ORF">S01H4_31046</name>
</gene>
<name>X1BYW6_9ZZZZ</name>
<accession>X1BYW6</accession>
<dbReference type="AlphaFoldDB" id="X1BYW6"/>
<keyword evidence="1" id="KW-0175">Coiled coil</keyword>
<organism evidence="2">
    <name type="scientific">marine sediment metagenome</name>
    <dbReference type="NCBI Taxonomy" id="412755"/>
    <lineage>
        <taxon>unclassified sequences</taxon>
        <taxon>metagenomes</taxon>
        <taxon>ecological metagenomes</taxon>
    </lineage>
</organism>
<evidence type="ECO:0000313" key="2">
    <source>
        <dbReference type="EMBL" id="GAG77351.1"/>
    </source>
</evidence>
<comment type="caution">
    <text evidence="2">The sequence shown here is derived from an EMBL/GenBank/DDBJ whole genome shotgun (WGS) entry which is preliminary data.</text>
</comment>
<reference evidence="2" key="1">
    <citation type="journal article" date="2014" name="Front. Microbiol.">
        <title>High frequency of phylogenetically diverse reductive dehalogenase-homologous genes in deep subseafloor sedimentary metagenomes.</title>
        <authorList>
            <person name="Kawai M."/>
            <person name="Futagami T."/>
            <person name="Toyoda A."/>
            <person name="Takaki Y."/>
            <person name="Nishi S."/>
            <person name="Hori S."/>
            <person name="Arai W."/>
            <person name="Tsubouchi T."/>
            <person name="Morono Y."/>
            <person name="Uchiyama I."/>
            <person name="Ito T."/>
            <person name="Fujiyama A."/>
            <person name="Inagaki F."/>
            <person name="Takami H."/>
        </authorList>
    </citation>
    <scope>NUCLEOTIDE SEQUENCE</scope>
    <source>
        <strain evidence="2">Expedition CK06-06</strain>
    </source>
</reference>
<sequence length="82" mass="9308">MNDWTDGQVDEAKKLRNIAGWLGEIEAIKDEPTEVEKLKAEVERLKTENEELQARVGKPDKCVHQRAGCCMALKRTLTITRA</sequence>
<evidence type="ECO:0000256" key="1">
    <source>
        <dbReference type="SAM" id="Coils"/>
    </source>
</evidence>
<feature type="coiled-coil region" evidence="1">
    <location>
        <begin position="28"/>
        <end position="55"/>
    </location>
</feature>